<dbReference type="PANTHER" id="PTHR37204:SF1">
    <property type="entry name" value="TRANSMEMBRANE PROTEIN"/>
    <property type="match status" value="1"/>
</dbReference>
<gene>
    <name evidence="2" type="ORF">CVIRNUC_010705</name>
</gene>
<dbReference type="EMBL" id="CAUYUE010000017">
    <property type="protein sequence ID" value="CAK0787485.1"/>
    <property type="molecule type" value="Genomic_DNA"/>
</dbReference>
<evidence type="ECO:0008006" key="4">
    <source>
        <dbReference type="Google" id="ProtNLM"/>
    </source>
</evidence>
<dbReference type="PANTHER" id="PTHR37204">
    <property type="entry name" value="TRANSMEMBRANE PROTEIN"/>
    <property type="match status" value="1"/>
</dbReference>
<sequence length="293" mass="31885">MAKSPSAQQELDRMMNIYEKMADSLEERGLDVASIAAVRPHYSIKESGTCPLQLTELPEPLPPTASRLAVLPLSHCPIHVAAIAEIVQSIRSLLPPGTDVFCNPPELLHITLFHMSHPHDPRPCPLDGQASERAAGQPAAQRRAPTEAEIHSELALMPHILGGRAISNVKVDRIQMASSGVLLMLSADHDGTITNIRSRFHACAPGCPVKQTNIVHSSLLRILTPEQLSKGAIFAINQVCQQWTNKLRGTQLSLPEAWYIVEDEYANIRGKTYSFSVPADGTAGRVIQVQPSA</sequence>
<dbReference type="AlphaFoldDB" id="A0AAV1IMK9"/>
<keyword evidence="3" id="KW-1185">Reference proteome</keyword>
<name>A0AAV1IMK9_9CHLO</name>
<evidence type="ECO:0000256" key="1">
    <source>
        <dbReference type="SAM" id="MobiDB-lite"/>
    </source>
</evidence>
<protein>
    <recommendedName>
        <fullName evidence="4">Protein kinase A anchor protein nuclear localisation signal domain-containing protein</fullName>
    </recommendedName>
</protein>
<evidence type="ECO:0000313" key="2">
    <source>
        <dbReference type="EMBL" id="CAK0787485.1"/>
    </source>
</evidence>
<comment type="caution">
    <text evidence="2">The sequence shown here is derived from an EMBL/GenBank/DDBJ whole genome shotgun (WGS) entry which is preliminary data.</text>
</comment>
<feature type="region of interest" description="Disordered" evidence="1">
    <location>
        <begin position="121"/>
        <end position="142"/>
    </location>
</feature>
<evidence type="ECO:0000313" key="3">
    <source>
        <dbReference type="Proteomes" id="UP001314263"/>
    </source>
</evidence>
<organism evidence="2 3">
    <name type="scientific">Coccomyxa viridis</name>
    <dbReference type="NCBI Taxonomy" id="1274662"/>
    <lineage>
        <taxon>Eukaryota</taxon>
        <taxon>Viridiplantae</taxon>
        <taxon>Chlorophyta</taxon>
        <taxon>core chlorophytes</taxon>
        <taxon>Trebouxiophyceae</taxon>
        <taxon>Trebouxiophyceae incertae sedis</taxon>
        <taxon>Coccomyxaceae</taxon>
        <taxon>Coccomyxa</taxon>
    </lineage>
</organism>
<accession>A0AAV1IMK9</accession>
<feature type="compositionally biased region" description="Low complexity" evidence="1">
    <location>
        <begin position="133"/>
        <end position="142"/>
    </location>
</feature>
<dbReference type="Proteomes" id="UP001314263">
    <property type="component" value="Unassembled WGS sequence"/>
</dbReference>
<proteinExistence type="predicted"/>
<reference evidence="2 3" key="1">
    <citation type="submission" date="2023-10" db="EMBL/GenBank/DDBJ databases">
        <authorList>
            <person name="Maclean D."/>
            <person name="Macfadyen A."/>
        </authorList>
    </citation>
    <scope>NUCLEOTIDE SEQUENCE [LARGE SCALE GENOMIC DNA]</scope>
</reference>